<feature type="domain" description="Peptidase S8/S53" evidence="8">
    <location>
        <begin position="162"/>
        <end position="397"/>
    </location>
</feature>
<evidence type="ECO:0000259" key="8">
    <source>
        <dbReference type="Pfam" id="PF00082"/>
    </source>
</evidence>
<dbReference type="PROSITE" id="PS51892">
    <property type="entry name" value="SUBTILASE"/>
    <property type="match status" value="1"/>
</dbReference>
<evidence type="ECO:0000256" key="3">
    <source>
        <dbReference type="ARBA" id="ARBA00022801"/>
    </source>
</evidence>
<comment type="caution">
    <text evidence="9">The sequence shown here is derived from an EMBL/GenBank/DDBJ whole genome shotgun (WGS) entry which is preliminary data.</text>
</comment>
<sequence length="687" mass="69423">MRRAHLRAVTITAACAAAIPSALLAVASPAGAVPVSVPPPSVIAAPVADPAPAPAEPGALIVGLRPGADATAPARRLEHVHHIDVVDAERVSPTTATVEVSAADAAGAIVALRADPAVRYVERDKRAKVAAVTANDHFRSQQWALDRIAVPGAWQRTTGSAEVTVAVIDTGVSAHPDLPVGRIVAGHDFVNDDANAADDHGHGTQVATTIAGAGNDAGGGYHGGAAGVCWSCKIMPIKVLASDGYGWYSDIAAGIRWAADHDADVINLSLGGPSTDALLNEAVAYAVAHDVLVLAAAGNDGVSSRQYPAAIAGVLSVGASTSADARYSWSNYGSSWVDVAAPGCVITGGRFSSWYSFCGTSAATPVVAGVAALALAADPGSTAAELAAAITATADPLASAWTAHGRVNALDVVQTVASAGAPVITPGGVVAQSLVRGSINVTAEATDDDGVASMSLLVNGVVSSTVAGAGPYGFGLSTVGMPRNTALTLVATDNLGTVGVAALPLLVDNVVPALSVSSPVANGYARSTVRVHTSASDLSGVSRVSLYVNGALVSTDTAAPFAPGWYSGRYSGRVLLTVKAWDAAGNVKAHSRYVTVDNAAPAVGFRSAPRSGARVSRTVTVTANAGDRYGIARVDLLVNGRVVARDYTSGYAMRVNTDRFGRKLTVALRAVDRAGNSRITSSRAWRS</sequence>
<evidence type="ECO:0000256" key="1">
    <source>
        <dbReference type="ARBA" id="ARBA00011073"/>
    </source>
</evidence>
<evidence type="ECO:0000256" key="2">
    <source>
        <dbReference type="ARBA" id="ARBA00022670"/>
    </source>
</evidence>
<evidence type="ECO:0000313" key="9">
    <source>
        <dbReference type="EMBL" id="GAA2515933.1"/>
    </source>
</evidence>
<dbReference type="InterPro" id="IPR050131">
    <property type="entry name" value="Peptidase_S8_subtilisin-like"/>
</dbReference>
<evidence type="ECO:0000256" key="6">
    <source>
        <dbReference type="RuleBase" id="RU003355"/>
    </source>
</evidence>
<reference evidence="10" key="1">
    <citation type="journal article" date="2019" name="Int. J. Syst. Evol. Microbiol.">
        <title>The Global Catalogue of Microorganisms (GCM) 10K type strain sequencing project: providing services to taxonomists for standard genome sequencing and annotation.</title>
        <authorList>
            <consortium name="The Broad Institute Genomics Platform"/>
            <consortium name="The Broad Institute Genome Sequencing Center for Infectious Disease"/>
            <person name="Wu L."/>
            <person name="Ma J."/>
        </authorList>
    </citation>
    <scope>NUCLEOTIDE SEQUENCE [LARGE SCALE GENOMIC DNA]</scope>
    <source>
        <strain evidence="10">JCM 3367</strain>
    </source>
</reference>
<keyword evidence="10" id="KW-1185">Reference proteome</keyword>
<dbReference type="Gene3D" id="3.40.50.200">
    <property type="entry name" value="Peptidase S8/S53 domain"/>
    <property type="match status" value="1"/>
</dbReference>
<dbReference type="PANTHER" id="PTHR43806:SF11">
    <property type="entry name" value="CEREVISIN-RELATED"/>
    <property type="match status" value="1"/>
</dbReference>
<evidence type="ECO:0000256" key="7">
    <source>
        <dbReference type="SAM" id="SignalP"/>
    </source>
</evidence>
<protein>
    <recommendedName>
        <fullName evidence="8">Peptidase S8/S53 domain-containing protein</fullName>
    </recommendedName>
</protein>
<dbReference type="PRINTS" id="PR00723">
    <property type="entry name" value="SUBTILISIN"/>
</dbReference>
<dbReference type="Pfam" id="PF00082">
    <property type="entry name" value="Peptidase_S8"/>
    <property type="match status" value="1"/>
</dbReference>
<keyword evidence="4 5" id="KW-0720">Serine protease</keyword>
<evidence type="ECO:0000256" key="5">
    <source>
        <dbReference type="PROSITE-ProRule" id="PRU01240"/>
    </source>
</evidence>
<organism evidence="9 10">
    <name type="scientific">Pilimelia columellifera subsp. columellifera</name>
    <dbReference type="NCBI Taxonomy" id="706583"/>
    <lineage>
        <taxon>Bacteria</taxon>
        <taxon>Bacillati</taxon>
        <taxon>Actinomycetota</taxon>
        <taxon>Actinomycetes</taxon>
        <taxon>Micromonosporales</taxon>
        <taxon>Micromonosporaceae</taxon>
        <taxon>Pilimelia</taxon>
    </lineage>
</organism>
<evidence type="ECO:0000313" key="10">
    <source>
        <dbReference type="Proteomes" id="UP001499978"/>
    </source>
</evidence>
<name>A0ABP6AF26_9ACTN</name>
<accession>A0ABP6AF26</accession>
<keyword evidence="2 5" id="KW-0645">Protease</keyword>
<dbReference type="EMBL" id="BAAARY010000003">
    <property type="protein sequence ID" value="GAA2515933.1"/>
    <property type="molecule type" value="Genomic_DNA"/>
</dbReference>
<dbReference type="InterPro" id="IPR023828">
    <property type="entry name" value="Peptidase_S8_Ser-AS"/>
</dbReference>
<proteinExistence type="inferred from homology"/>
<feature type="signal peptide" evidence="7">
    <location>
        <begin position="1"/>
        <end position="32"/>
    </location>
</feature>
<dbReference type="SUPFAM" id="SSF52743">
    <property type="entry name" value="Subtilisin-like"/>
    <property type="match status" value="1"/>
</dbReference>
<dbReference type="InterPro" id="IPR023827">
    <property type="entry name" value="Peptidase_S8_Asp-AS"/>
</dbReference>
<dbReference type="PROSITE" id="PS00136">
    <property type="entry name" value="SUBTILASE_ASP"/>
    <property type="match status" value="1"/>
</dbReference>
<dbReference type="Pfam" id="PF17957">
    <property type="entry name" value="Big_7"/>
    <property type="match status" value="3"/>
</dbReference>
<feature type="active site" description="Charge relay system" evidence="5">
    <location>
        <position position="202"/>
    </location>
</feature>
<dbReference type="InterPro" id="IPR013783">
    <property type="entry name" value="Ig-like_fold"/>
</dbReference>
<feature type="active site" description="Charge relay system" evidence="5">
    <location>
        <position position="169"/>
    </location>
</feature>
<dbReference type="Gene3D" id="2.60.40.10">
    <property type="entry name" value="Immunoglobulins"/>
    <property type="match status" value="3"/>
</dbReference>
<feature type="active site" description="Charge relay system" evidence="5">
    <location>
        <position position="361"/>
    </location>
</feature>
<gene>
    <name evidence="9" type="ORF">GCM10010201_10590</name>
</gene>
<keyword evidence="7" id="KW-0732">Signal</keyword>
<dbReference type="RefSeq" id="WP_344169116.1">
    <property type="nucleotide sequence ID" value="NZ_BAAARY010000003.1"/>
</dbReference>
<feature type="chain" id="PRO_5045745379" description="Peptidase S8/S53 domain-containing protein" evidence="7">
    <location>
        <begin position="33"/>
        <end position="687"/>
    </location>
</feature>
<dbReference type="PROSITE" id="PS00138">
    <property type="entry name" value="SUBTILASE_SER"/>
    <property type="match status" value="1"/>
</dbReference>
<evidence type="ECO:0000256" key="4">
    <source>
        <dbReference type="ARBA" id="ARBA00022825"/>
    </source>
</evidence>
<dbReference type="Proteomes" id="UP001499978">
    <property type="component" value="Unassembled WGS sequence"/>
</dbReference>
<dbReference type="InterPro" id="IPR036852">
    <property type="entry name" value="Peptidase_S8/S53_dom_sf"/>
</dbReference>
<dbReference type="InterPro" id="IPR015500">
    <property type="entry name" value="Peptidase_S8_subtilisin-rel"/>
</dbReference>
<dbReference type="InterPro" id="IPR000209">
    <property type="entry name" value="Peptidase_S8/S53_dom"/>
</dbReference>
<keyword evidence="3 5" id="KW-0378">Hydrolase</keyword>
<comment type="similarity">
    <text evidence="1 5 6">Belongs to the peptidase S8 family.</text>
</comment>
<dbReference type="PANTHER" id="PTHR43806">
    <property type="entry name" value="PEPTIDASE S8"/>
    <property type="match status" value="1"/>
</dbReference>